<comment type="caution">
    <text evidence="1">The sequence shown here is derived from an EMBL/GenBank/DDBJ whole genome shotgun (WGS) entry which is preliminary data.</text>
</comment>
<protein>
    <recommendedName>
        <fullName evidence="3">Proteinase inhibitor I78</fullName>
    </recommendedName>
</protein>
<name>A0ABQ2ZE30_9ACTN</name>
<evidence type="ECO:0008006" key="3">
    <source>
        <dbReference type="Google" id="ProtNLM"/>
    </source>
</evidence>
<keyword evidence="2" id="KW-1185">Reference proteome</keyword>
<dbReference type="Gene3D" id="3.30.10.10">
    <property type="entry name" value="Trypsin Inhibitor V, subunit A"/>
    <property type="match status" value="1"/>
</dbReference>
<proteinExistence type="predicted"/>
<dbReference type="Pfam" id="PF11720">
    <property type="entry name" value="Inhibitor_I78"/>
    <property type="match status" value="1"/>
</dbReference>
<reference evidence="2" key="1">
    <citation type="journal article" date="2019" name="Int. J. Syst. Evol. Microbiol.">
        <title>The Global Catalogue of Microorganisms (GCM) 10K type strain sequencing project: providing services to taxonomists for standard genome sequencing and annotation.</title>
        <authorList>
            <consortium name="The Broad Institute Genomics Platform"/>
            <consortium name="The Broad Institute Genome Sequencing Center for Infectious Disease"/>
            <person name="Wu L."/>
            <person name="Ma J."/>
        </authorList>
    </citation>
    <scope>NUCLEOTIDE SEQUENCE [LARGE SCALE GENOMIC DNA]</scope>
    <source>
        <strain evidence="2">JCM 4586</strain>
    </source>
</reference>
<dbReference type="Proteomes" id="UP000659223">
    <property type="component" value="Unassembled WGS sequence"/>
</dbReference>
<sequence>MTGMAPLPNLPADPDDDPAAYVGLATAAAAERARARGWATVRALAPGTIVTMEYRAGRLNFEAEHGIVKRCWKG</sequence>
<dbReference type="EMBL" id="BMUT01000029">
    <property type="protein sequence ID" value="GGY12220.1"/>
    <property type="molecule type" value="Genomic_DNA"/>
</dbReference>
<dbReference type="InterPro" id="IPR021719">
    <property type="entry name" value="Prot_inh_I78"/>
</dbReference>
<gene>
    <name evidence="1" type="ORF">GCM10010324_68660</name>
</gene>
<evidence type="ECO:0000313" key="2">
    <source>
        <dbReference type="Proteomes" id="UP000659223"/>
    </source>
</evidence>
<organism evidence="1 2">
    <name type="scientific">Streptomyces hiroshimensis</name>
    <dbReference type="NCBI Taxonomy" id="66424"/>
    <lineage>
        <taxon>Bacteria</taxon>
        <taxon>Bacillati</taxon>
        <taxon>Actinomycetota</taxon>
        <taxon>Actinomycetes</taxon>
        <taxon>Kitasatosporales</taxon>
        <taxon>Streptomycetaceae</taxon>
        <taxon>Streptomyces</taxon>
    </lineage>
</organism>
<accession>A0ABQ2ZE30</accession>
<evidence type="ECO:0000313" key="1">
    <source>
        <dbReference type="EMBL" id="GGY12220.1"/>
    </source>
</evidence>